<evidence type="ECO:0000313" key="3">
    <source>
        <dbReference type="Proteomes" id="UP000062317"/>
    </source>
</evidence>
<dbReference type="Proteomes" id="UP000062317">
    <property type="component" value="Unassembled WGS sequence"/>
</dbReference>
<dbReference type="RefSeq" id="WP_060108086.1">
    <property type="nucleotide sequence ID" value="NZ_LPEQ01000113.1"/>
</dbReference>
<accession>A0A108E520</accession>
<comment type="caution">
    <text evidence="2">The sequence shown here is derived from an EMBL/GenBank/DDBJ whole genome shotgun (WGS) entry which is preliminary data.</text>
</comment>
<dbReference type="EMBL" id="LPEQ01000113">
    <property type="protein sequence ID" value="KVV40763.1"/>
    <property type="molecule type" value="Genomic_DNA"/>
</dbReference>
<evidence type="ECO:0000313" key="2">
    <source>
        <dbReference type="EMBL" id="KWN04843.1"/>
    </source>
</evidence>
<dbReference type="Proteomes" id="UP000068016">
    <property type="component" value="Unassembled WGS sequence"/>
</dbReference>
<reference evidence="3 4" key="1">
    <citation type="submission" date="2015-11" db="EMBL/GenBank/DDBJ databases">
        <title>Expanding the genomic diversity of Burkholderia species for the development of highly accurate diagnostics.</title>
        <authorList>
            <person name="Sahl J."/>
            <person name="Keim P."/>
            <person name="Wagner D."/>
        </authorList>
    </citation>
    <scope>NUCLEOTIDE SEQUENCE [LARGE SCALE GENOMIC DNA]</scope>
    <source>
        <strain evidence="1 3">MSMB1301WGS</strain>
        <strain evidence="2 4">MSMB793WGS</strain>
    </source>
</reference>
<evidence type="ECO:0000313" key="1">
    <source>
        <dbReference type="EMBL" id="KVV40763.1"/>
    </source>
</evidence>
<protein>
    <submittedName>
        <fullName evidence="2">Uncharacterized protein</fullName>
    </submittedName>
</protein>
<dbReference type="AlphaFoldDB" id="A0A108E520"/>
<proteinExistence type="predicted"/>
<gene>
    <name evidence="1" type="ORF">WT27_12590</name>
    <name evidence="2" type="ORF">WT83_30575</name>
</gene>
<dbReference type="EMBL" id="LPLZ01000090">
    <property type="protein sequence ID" value="KWN04843.1"/>
    <property type="molecule type" value="Genomic_DNA"/>
</dbReference>
<evidence type="ECO:0000313" key="4">
    <source>
        <dbReference type="Proteomes" id="UP000068016"/>
    </source>
</evidence>
<organism evidence="2 4">
    <name type="scientific">Burkholderia territorii</name>
    <dbReference type="NCBI Taxonomy" id="1503055"/>
    <lineage>
        <taxon>Bacteria</taxon>
        <taxon>Pseudomonadati</taxon>
        <taxon>Pseudomonadota</taxon>
        <taxon>Betaproteobacteria</taxon>
        <taxon>Burkholderiales</taxon>
        <taxon>Burkholderiaceae</taxon>
        <taxon>Burkholderia</taxon>
        <taxon>Burkholderia cepacia complex</taxon>
    </lineage>
</organism>
<sequence length="201" mass="22654">MMQAYNTTSARVFAHTFATIEWQKAAQTHKPEPDVFVTRSQDGVFTISTEPLADGKLVYVVRPENADEKFDVEAFAALPRKTAIYRARDGHRSYTVQDFVDLCGGRIDVGHRLYSLCDWQLPEKLLELDLVKSSDDKSFPELSGERVSRQMFYEMVCAYEKRHNAGCTARLIGGETRWFVAGALIGISNGPIGRATQYHIV</sequence>
<name>A0A108E520_9BURK</name>
<keyword evidence="3" id="KW-1185">Reference proteome</keyword>